<dbReference type="Proteomes" id="UP000663581">
    <property type="component" value="Segment"/>
</dbReference>
<reference evidence="1" key="1">
    <citation type="submission" date="2020-07" db="EMBL/GenBank/DDBJ databases">
        <title>Complete genome sequence of Streptomyces phage Shaeky.</title>
        <authorList>
            <person name="Shodrock S.L."/>
            <person name="Higbee T."/>
            <person name="Clark J.D."/>
            <person name="Hernandez I."/>
            <person name="Liu M."/>
            <person name="Burrowes B."/>
        </authorList>
    </citation>
    <scope>NUCLEOTIDE SEQUENCE</scope>
</reference>
<organism evidence="1 2">
    <name type="scientific">Streptomyces phage Shaeky</name>
    <dbReference type="NCBI Taxonomy" id="2767586"/>
    <lineage>
        <taxon>Viruses</taxon>
        <taxon>Duplodnaviria</taxon>
        <taxon>Heunggongvirae</taxon>
        <taxon>Uroviricota</taxon>
        <taxon>Caudoviricetes</taxon>
        <taxon>Colingsworthviridae</taxon>
        <taxon>Shaekyvirus</taxon>
        <taxon>Shaekyvirus shaeky</taxon>
    </lineage>
</organism>
<evidence type="ECO:0000313" key="1">
    <source>
        <dbReference type="EMBL" id="QPB09748.1"/>
    </source>
</evidence>
<sequence>MDLYVNHRAGMHIQAEPDPDNPGEEIATLLFTAQGGMPVRVHMCEDDWRWLGAIFADKRAADDRGQ</sequence>
<proteinExistence type="predicted"/>
<protein>
    <submittedName>
        <fullName evidence="1">Uncharacterized protein</fullName>
    </submittedName>
</protein>
<name>A0A873WHX1_9CAUD</name>
<gene>
    <name evidence="1" type="ORF">CPT_Shaeky_061</name>
</gene>
<keyword evidence="2" id="KW-1185">Reference proteome</keyword>
<dbReference type="EMBL" id="MT701595">
    <property type="protein sequence ID" value="QPB09748.1"/>
    <property type="molecule type" value="Genomic_DNA"/>
</dbReference>
<accession>A0A873WHX1</accession>
<evidence type="ECO:0000313" key="2">
    <source>
        <dbReference type="Proteomes" id="UP000663581"/>
    </source>
</evidence>